<evidence type="ECO:0000256" key="1">
    <source>
        <dbReference type="SAM" id="Phobius"/>
    </source>
</evidence>
<reference evidence="2" key="1">
    <citation type="submission" date="2014-09" db="EMBL/GenBank/DDBJ databases">
        <authorList>
            <person name="Magalhaes I.L.F."/>
            <person name="Oliveira U."/>
            <person name="Santos F.R."/>
            <person name="Vidigal T.H.D.A."/>
            <person name="Brescovit A.D."/>
            <person name="Santos A.J."/>
        </authorList>
    </citation>
    <scope>NUCLEOTIDE SEQUENCE</scope>
    <source>
        <tissue evidence="2">Shoot tissue taken approximately 20 cm above the soil surface</tissue>
    </source>
</reference>
<dbReference type="AlphaFoldDB" id="A0A0A9BZH0"/>
<evidence type="ECO:0000313" key="2">
    <source>
        <dbReference type="EMBL" id="JAD64647.1"/>
    </source>
</evidence>
<feature type="transmembrane region" description="Helical" evidence="1">
    <location>
        <begin position="9"/>
        <end position="29"/>
    </location>
</feature>
<accession>A0A0A9BZH0</accession>
<proteinExistence type="predicted"/>
<keyword evidence="1" id="KW-0812">Transmembrane</keyword>
<keyword evidence="1" id="KW-0472">Membrane</keyword>
<protein>
    <submittedName>
        <fullName evidence="2">Uncharacterized protein</fullName>
    </submittedName>
</protein>
<reference evidence="2" key="2">
    <citation type="journal article" date="2015" name="Data Brief">
        <title>Shoot transcriptome of the giant reed, Arundo donax.</title>
        <authorList>
            <person name="Barrero R.A."/>
            <person name="Guerrero F.D."/>
            <person name="Moolhuijzen P."/>
            <person name="Goolsby J.A."/>
            <person name="Tidwell J."/>
            <person name="Bellgard S.E."/>
            <person name="Bellgard M.I."/>
        </authorList>
    </citation>
    <scope>NUCLEOTIDE SEQUENCE</scope>
    <source>
        <tissue evidence="2">Shoot tissue taken approximately 20 cm above the soil surface</tissue>
    </source>
</reference>
<sequence>MFLSTDCELLLDLATCVFFIFIFNTLLMYRMIAVCTYPGDCY</sequence>
<keyword evidence="1" id="KW-1133">Transmembrane helix</keyword>
<dbReference type="EMBL" id="GBRH01233248">
    <property type="protein sequence ID" value="JAD64647.1"/>
    <property type="molecule type" value="Transcribed_RNA"/>
</dbReference>
<organism evidence="2">
    <name type="scientific">Arundo donax</name>
    <name type="common">Giant reed</name>
    <name type="synonym">Donax arundinaceus</name>
    <dbReference type="NCBI Taxonomy" id="35708"/>
    <lineage>
        <taxon>Eukaryota</taxon>
        <taxon>Viridiplantae</taxon>
        <taxon>Streptophyta</taxon>
        <taxon>Embryophyta</taxon>
        <taxon>Tracheophyta</taxon>
        <taxon>Spermatophyta</taxon>
        <taxon>Magnoliopsida</taxon>
        <taxon>Liliopsida</taxon>
        <taxon>Poales</taxon>
        <taxon>Poaceae</taxon>
        <taxon>PACMAD clade</taxon>
        <taxon>Arundinoideae</taxon>
        <taxon>Arundineae</taxon>
        <taxon>Arundo</taxon>
    </lineage>
</organism>
<name>A0A0A9BZH0_ARUDO</name>